<dbReference type="GO" id="GO:0005829">
    <property type="term" value="C:cytosol"/>
    <property type="evidence" value="ECO:0007669"/>
    <property type="project" value="TreeGrafter"/>
</dbReference>
<comment type="subcellular location">
    <subcellularLocation>
        <location evidence="3">Cytoplasm</location>
    </subcellularLocation>
</comment>
<evidence type="ECO:0000313" key="7">
    <source>
        <dbReference type="Proteomes" id="UP001408789"/>
    </source>
</evidence>
<organism evidence="6 7">
    <name type="scientific">Deinandra increscens subsp. villosa</name>
    <dbReference type="NCBI Taxonomy" id="3103831"/>
    <lineage>
        <taxon>Eukaryota</taxon>
        <taxon>Viridiplantae</taxon>
        <taxon>Streptophyta</taxon>
        <taxon>Embryophyta</taxon>
        <taxon>Tracheophyta</taxon>
        <taxon>Spermatophyta</taxon>
        <taxon>Magnoliopsida</taxon>
        <taxon>eudicotyledons</taxon>
        <taxon>Gunneridae</taxon>
        <taxon>Pentapetalae</taxon>
        <taxon>asterids</taxon>
        <taxon>campanulids</taxon>
        <taxon>Asterales</taxon>
        <taxon>Asteraceae</taxon>
        <taxon>Asteroideae</taxon>
        <taxon>Heliantheae alliance</taxon>
        <taxon>Madieae</taxon>
        <taxon>Madiinae</taxon>
        <taxon>Deinandra</taxon>
    </lineage>
</organism>
<dbReference type="InterPro" id="IPR047947">
    <property type="entry name" value="OTU4_OTU"/>
</dbReference>
<dbReference type="Proteomes" id="UP001408789">
    <property type="component" value="Unassembled WGS sequence"/>
</dbReference>
<comment type="catalytic activity">
    <reaction evidence="1 3">
        <text>Thiol-dependent hydrolysis of ester, thioester, amide, peptide and isopeptide bonds formed by the C-terminal Gly of ubiquitin (a 76-residue protein attached to proteins as an intracellular targeting signal).</text>
        <dbReference type="EC" id="3.4.19.12"/>
    </reaction>
</comment>
<sequence length="358" mass="39798">MNTRRSPPRKPDQTDHTTQNHLPLSLHQNLLTITTSSSENVGASILAPPSSAAPLLCDMLAGFISSRPKHSLLASPIAHYALAARHRHAPSDASFPIKLLLSPTDRLSRRRFPYHSASTGLNLSASVWHAILPAGNIHGKHNLTPAGEGSWNVAWDVRPARLLHRPYTAWLLFGICSCLAAPPGEVIGSGFGSEPLIDDDNKVNANCIATISENSTSYRITGVPADGRCLFRAIAHMVCLRNGEEAPDENQQKQLADELRAQVVDELLKRRKEIEWFIEEDFDVYVKRIEKPYVWGGEPELLMASHVLKTEISVYMLESNTQKLLNIASYGKEYEKDDKSLIKVLFHGYGHYDILEDI</sequence>
<dbReference type="PANTHER" id="PTHR13312">
    <property type="entry name" value="HIV-INDUCED PROTEIN-7-LIKE PROTEASE"/>
    <property type="match status" value="1"/>
</dbReference>
<accession>A0AAP0HBF7</accession>
<dbReference type="EC" id="3.4.19.12" evidence="3"/>
<dbReference type="GO" id="GO:0004843">
    <property type="term" value="F:cysteine-type deubiquitinase activity"/>
    <property type="evidence" value="ECO:0007669"/>
    <property type="project" value="UniProtKB-UniRule"/>
</dbReference>
<gene>
    <name evidence="6" type="ORF">SSX86_002778</name>
</gene>
<reference evidence="6 7" key="1">
    <citation type="submission" date="2024-04" db="EMBL/GenBank/DDBJ databases">
        <title>The reference genome of an endangered Asteraceae, Deinandra increscens subsp. villosa, native to the Central Coast of California.</title>
        <authorList>
            <person name="Guilliams M."/>
            <person name="Hasenstab-Lehman K."/>
            <person name="Meyer R."/>
            <person name="Mcevoy S."/>
        </authorList>
    </citation>
    <scope>NUCLEOTIDE SEQUENCE [LARGE SCALE GENOMIC DNA]</scope>
    <source>
        <tissue evidence="6">Leaf</tissue>
    </source>
</reference>
<evidence type="ECO:0000256" key="4">
    <source>
        <dbReference type="SAM" id="MobiDB-lite"/>
    </source>
</evidence>
<dbReference type="CDD" id="cd22760">
    <property type="entry name" value="OTU_plant_OTU4-like"/>
    <property type="match status" value="1"/>
</dbReference>
<evidence type="ECO:0000313" key="6">
    <source>
        <dbReference type="EMBL" id="KAK9078721.1"/>
    </source>
</evidence>
<dbReference type="PANTHER" id="PTHR13312:SF6">
    <property type="entry name" value="UBIQUITIN THIOESTERASE OTU"/>
    <property type="match status" value="1"/>
</dbReference>
<dbReference type="GO" id="GO:0030968">
    <property type="term" value="P:endoplasmic reticulum unfolded protein response"/>
    <property type="evidence" value="ECO:0007669"/>
    <property type="project" value="TreeGrafter"/>
</dbReference>
<dbReference type="FunFam" id="3.90.70.80:FF:000007">
    <property type="entry name" value="OTU domain-containing protein"/>
    <property type="match status" value="1"/>
</dbReference>
<dbReference type="GO" id="GO:0005634">
    <property type="term" value="C:nucleus"/>
    <property type="evidence" value="ECO:0007669"/>
    <property type="project" value="TreeGrafter"/>
</dbReference>
<dbReference type="InterPro" id="IPR003323">
    <property type="entry name" value="OTU_dom"/>
</dbReference>
<dbReference type="Pfam" id="PF02338">
    <property type="entry name" value="OTU"/>
    <property type="match status" value="1"/>
</dbReference>
<keyword evidence="3" id="KW-0833">Ubl conjugation pathway</keyword>
<keyword evidence="3" id="KW-0645">Protease</keyword>
<protein>
    <recommendedName>
        <fullName evidence="3">Ubiquitin thioesterase OTU</fullName>
        <ecNumber evidence="3">3.4.19.12</ecNumber>
    </recommendedName>
</protein>
<evidence type="ECO:0000259" key="5">
    <source>
        <dbReference type="PROSITE" id="PS50802"/>
    </source>
</evidence>
<proteinExistence type="predicted"/>
<dbReference type="GO" id="GO:0016579">
    <property type="term" value="P:protein deubiquitination"/>
    <property type="evidence" value="ECO:0007669"/>
    <property type="project" value="TreeGrafter"/>
</dbReference>
<keyword evidence="7" id="KW-1185">Reference proteome</keyword>
<keyword evidence="3" id="KW-0963">Cytoplasm</keyword>
<comment type="caution">
    <text evidence="6">The sequence shown here is derived from an EMBL/GenBank/DDBJ whole genome shotgun (WGS) entry which is preliminary data.</text>
</comment>
<dbReference type="EMBL" id="JBCNJP010000006">
    <property type="protein sequence ID" value="KAK9078721.1"/>
    <property type="molecule type" value="Genomic_DNA"/>
</dbReference>
<dbReference type="InterPro" id="IPR038765">
    <property type="entry name" value="Papain-like_cys_pep_sf"/>
</dbReference>
<evidence type="ECO:0000256" key="3">
    <source>
        <dbReference type="RuleBase" id="RU367104"/>
    </source>
</evidence>
<keyword evidence="3" id="KW-0788">Thiol protease</keyword>
<dbReference type="PROSITE" id="PS50802">
    <property type="entry name" value="OTU"/>
    <property type="match status" value="1"/>
</dbReference>
<dbReference type="SUPFAM" id="SSF54001">
    <property type="entry name" value="Cysteine proteinases"/>
    <property type="match status" value="1"/>
</dbReference>
<evidence type="ECO:0000256" key="1">
    <source>
        <dbReference type="ARBA" id="ARBA00000707"/>
    </source>
</evidence>
<keyword evidence="2 3" id="KW-0378">Hydrolase</keyword>
<evidence type="ECO:0000256" key="2">
    <source>
        <dbReference type="ARBA" id="ARBA00022801"/>
    </source>
</evidence>
<comment type="function">
    <text evidence="3">Hydrolase that can remove conjugated ubiquitin from proteins and may therefore play an important regulatory role at the level of protein turnover by preventing degradation.</text>
</comment>
<feature type="region of interest" description="Disordered" evidence="4">
    <location>
        <begin position="1"/>
        <end position="21"/>
    </location>
</feature>
<feature type="domain" description="OTU" evidence="5">
    <location>
        <begin position="218"/>
        <end position="358"/>
    </location>
</feature>
<dbReference type="Gene3D" id="3.90.70.80">
    <property type="match status" value="1"/>
</dbReference>
<dbReference type="GO" id="GO:0036503">
    <property type="term" value="P:ERAD pathway"/>
    <property type="evidence" value="ECO:0007669"/>
    <property type="project" value="TreeGrafter"/>
</dbReference>
<dbReference type="AlphaFoldDB" id="A0AAP0HBF7"/>
<name>A0AAP0HBF7_9ASTR</name>